<dbReference type="NCBIfam" id="NF003843">
    <property type="entry name" value="PRK05422.1"/>
    <property type="match status" value="1"/>
</dbReference>
<dbReference type="GO" id="GO:0070930">
    <property type="term" value="P:trans-translation-dependent protein tagging"/>
    <property type="evidence" value="ECO:0007669"/>
    <property type="project" value="TreeGrafter"/>
</dbReference>
<dbReference type="Gene3D" id="2.40.280.10">
    <property type="match status" value="1"/>
</dbReference>
<dbReference type="GO" id="GO:0070929">
    <property type="term" value="P:trans-translation"/>
    <property type="evidence" value="ECO:0007669"/>
    <property type="project" value="UniProtKB-UniRule"/>
</dbReference>
<dbReference type="PANTHER" id="PTHR30308:SF2">
    <property type="entry name" value="SSRA-BINDING PROTEIN"/>
    <property type="match status" value="1"/>
</dbReference>
<proteinExistence type="inferred from homology"/>
<dbReference type="EMBL" id="MFBF01000001">
    <property type="protein sequence ID" value="OGD92249.1"/>
    <property type="molecule type" value="Genomic_DNA"/>
</dbReference>
<evidence type="ECO:0000256" key="2">
    <source>
        <dbReference type="ARBA" id="ARBA00022884"/>
    </source>
</evidence>
<dbReference type="Proteomes" id="UP000177124">
    <property type="component" value="Unassembled WGS sequence"/>
</dbReference>
<dbReference type="HAMAP" id="MF_00023">
    <property type="entry name" value="SmpB"/>
    <property type="match status" value="1"/>
</dbReference>
<dbReference type="GO" id="GO:0005829">
    <property type="term" value="C:cytosol"/>
    <property type="evidence" value="ECO:0007669"/>
    <property type="project" value="TreeGrafter"/>
</dbReference>
<evidence type="ECO:0000256" key="1">
    <source>
        <dbReference type="ARBA" id="ARBA00022490"/>
    </source>
</evidence>
<dbReference type="CDD" id="cd09294">
    <property type="entry name" value="SmpB"/>
    <property type="match status" value="1"/>
</dbReference>
<organism evidence="4 5">
    <name type="scientific">Candidatus Curtissbacteria bacterium RIFCSPHIGHO2_02_FULL_42_15</name>
    <dbReference type="NCBI Taxonomy" id="1797716"/>
    <lineage>
        <taxon>Bacteria</taxon>
        <taxon>Candidatus Curtissiibacteriota</taxon>
    </lineage>
</organism>
<dbReference type="PROSITE" id="PS01317">
    <property type="entry name" value="SSRP"/>
    <property type="match status" value="1"/>
</dbReference>
<comment type="caution">
    <text evidence="4">The sequence shown here is derived from an EMBL/GenBank/DDBJ whole genome shotgun (WGS) entry which is preliminary data.</text>
</comment>
<protein>
    <recommendedName>
        <fullName evidence="3">SsrA-binding protein</fullName>
    </recommendedName>
    <alternativeName>
        <fullName evidence="3">Small protein B</fullName>
    </alternativeName>
</protein>
<evidence type="ECO:0000256" key="3">
    <source>
        <dbReference type="HAMAP-Rule" id="MF_00023"/>
    </source>
</evidence>
<dbReference type="PANTHER" id="PTHR30308">
    <property type="entry name" value="TMRNA-BINDING COMPONENT OF TRANS-TRANSLATION TAGGING COMPLEX"/>
    <property type="match status" value="1"/>
</dbReference>
<evidence type="ECO:0000313" key="4">
    <source>
        <dbReference type="EMBL" id="OGD92249.1"/>
    </source>
</evidence>
<sequence length="146" mass="16745">MRIVNRKARFKYQVLEKVEAGIVLTGAEIKSIRAGRATLTDSFARVKDGEVFLENTDIRPWMGSQKYSDTRRERKLLLHKKQILAWQGKIAGGNLTIVPLSLYIKNNLAKVHVGLAKSKSKFDKRAALKKKTVQRDIEREIRDKKL</sequence>
<dbReference type="SUPFAM" id="SSF74982">
    <property type="entry name" value="Small protein B (SmpB)"/>
    <property type="match status" value="1"/>
</dbReference>
<comment type="function">
    <text evidence="3">Required for rescue of stalled ribosomes mediated by trans-translation. Binds to transfer-messenger RNA (tmRNA), required for stable association of tmRNA with ribosomes. tmRNA and SmpB together mimic tRNA shape, replacing the anticodon stem-loop with SmpB. tmRNA is encoded by the ssrA gene; the 2 termini fold to resemble tRNA(Ala) and it encodes a 'tag peptide', a short internal open reading frame. During trans-translation Ala-aminoacylated tmRNA acts like a tRNA, entering the A-site of stalled ribosomes, displacing the stalled mRNA. The ribosome then switches to translate the ORF on the tmRNA; the nascent peptide is terminated with the 'tag peptide' encoded by the tmRNA and targeted for degradation. The ribosome is freed to recommence translation, which seems to be the essential function of trans-translation.</text>
</comment>
<dbReference type="AlphaFoldDB" id="A0A1F5GKB2"/>
<dbReference type="NCBIfam" id="TIGR00086">
    <property type="entry name" value="smpB"/>
    <property type="match status" value="1"/>
</dbReference>
<comment type="subcellular location">
    <subcellularLocation>
        <location evidence="3">Cytoplasm</location>
    </subcellularLocation>
    <text evidence="3">The tmRNA-SmpB complex associates with stalled 70S ribosomes.</text>
</comment>
<dbReference type="GO" id="GO:0003723">
    <property type="term" value="F:RNA binding"/>
    <property type="evidence" value="ECO:0007669"/>
    <property type="project" value="UniProtKB-UniRule"/>
</dbReference>
<keyword evidence="1 3" id="KW-0963">Cytoplasm</keyword>
<accession>A0A1F5GKB2</accession>
<comment type="similarity">
    <text evidence="3">Belongs to the SmpB family.</text>
</comment>
<reference evidence="4 5" key="1">
    <citation type="journal article" date="2016" name="Nat. Commun.">
        <title>Thousands of microbial genomes shed light on interconnected biogeochemical processes in an aquifer system.</title>
        <authorList>
            <person name="Anantharaman K."/>
            <person name="Brown C.T."/>
            <person name="Hug L.A."/>
            <person name="Sharon I."/>
            <person name="Castelle C.J."/>
            <person name="Probst A.J."/>
            <person name="Thomas B.C."/>
            <person name="Singh A."/>
            <person name="Wilkins M.J."/>
            <person name="Karaoz U."/>
            <person name="Brodie E.L."/>
            <person name="Williams K.H."/>
            <person name="Hubbard S.S."/>
            <person name="Banfield J.F."/>
        </authorList>
    </citation>
    <scope>NUCLEOTIDE SEQUENCE [LARGE SCALE GENOMIC DNA]</scope>
</reference>
<dbReference type="InterPro" id="IPR020081">
    <property type="entry name" value="SsrA-bd_prot_CS"/>
</dbReference>
<gene>
    <name evidence="3" type="primary">smpB</name>
    <name evidence="4" type="ORF">A3D07_00370</name>
</gene>
<dbReference type="STRING" id="1797716.A3D07_00370"/>
<dbReference type="InterPro" id="IPR023620">
    <property type="entry name" value="SmpB"/>
</dbReference>
<keyword evidence="2 3" id="KW-0694">RNA-binding</keyword>
<name>A0A1F5GKB2_9BACT</name>
<evidence type="ECO:0000313" key="5">
    <source>
        <dbReference type="Proteomes" id="UP000177124"/>
    </source>
</evidence>
<dbReference type="InterPro" id="IPR000037">
    <property type="entry name" value="SsrA-bd_prot"/>
</dbReference>
<dbReference type="Pfam" id="PF01668">
    <property type="entry name" value="SmpB"/>
    <property type="match status" value="1"/>
</dbReference>